<dbReference type="AlphaFoldDB" id="A0A3N2Q339"/>
<proteinExistence type="predicted"/>
<feature type="compositionally biased region" description="Basic and acidic residues" evidence="1">
    <location>
        <begin position="31"/>
        <end position="48"/>
    </location>
</feature>
<feature type="region of interest" description="Disordered" evidence="1">
    <location>
        <begin position="26"/>
        <end position="65"/>
    </location>
</feature>
<dbReference type="Proteomes" id="UP000272025">
    <property type="component" value="Unassembled WGS sequence"/>
</dbReference>
<protein>
    <submittedName>
        <fullName evidence="2">Uncharacterized protein</fullName>
    </submittedName>
</protein>
<dbReference type="EMBL" id="ML119052">
    <property type="protein sequence ID" value="ROT41088.1"/>
    <property type="molecule type" value="Genomic_DNA"/>
</dbReference>
<evidence type="ECO:0000313" key="2">
    <source>
        <dbReference type="EMBL" id="ROT41088.1"/>
    </source>
</evidence>
<evidence type="ECO:0000256" key="1">
    <source>
        <dbReference type="SAM" id="MobiDB-lite"/>
    </source>
</evidence>
<organism evidence="2 3">
    <name type="scientific">Sodiomyces alkalinus (strain CBS 110278 / VKM F-3762 / F11)</name>
    <name type="common">Alkaliphilic filamentous fungus</name>
    <dbReference type="NCBI Taxonomy" id="1314773"/>
    <lineage>
        <taxon>Eukaryota</taxon>
        <taxon>Fungi</taxon>
        <taxon>Dikarya</taxon>
        <taxon>Ascomycota</taxon>
        <taxon>Pezizomycotina</taxon>
        <taxon>Sordariomycetes</taxon>
        <taxon>Hypocreomycetidae</taxon>
        <taxon>Glomerellales</taxon>
        <taxon>Plectosphaerellaceae</taxon>
        <taxon>Sodiomyces</taxon>
    </lineage>
</organism>
<dbReference type="GeneID" id="39575031"/>
<evidence type="ECO:0000313" key="3">
    <source>
        <dbReference type="Proteomes" id="UP000272025"/>
    </source>
</evidence>
<sequence length="150" mass="17035">MYRSWPGCRLSLIGLRFQRSAGVTPFRHSLQKTDPKTDPKPLRPEPRRGLLITETSNNRPKPACVSQVKPRLPYNRNPIALETSWCDRPSSTDKTMLLGHVLFLDHYGFADEDGLAPHRINSATRREQGTEKADEILPSLVCTSTTQRIR</sequence>
<accession>A0A3N2Q339</accession>
<reference evidence="2 3" key="1">
    <citation type="journal article" date="2018" name="Mol. Ecol.">
        <title>The obligate alkalophilic soda-lake fungus Sodiomyces alkalinus has shifted to a protein diet.</title>
        <authorList>
            <person name="Grum-Grzhimaylo A.A."/>
            <person name="Falkoski D.L."/>
            <person name="van den Heuvel J."/>
            <person name="Valero-Jimenez C.A."/>
            <person name="Min B."/>
            <person name="Choi I.G."/>
            <person name="Lipzen A."/>
            <person name="Daum C.G."/>
            <person name="Aanen D.K."/>
            <person name="Tsang A."/>
            <person name="Henrissat B."/>
            <person name="Bilanenko E.N."/>
            <person name="de Vries R.P."/>
            <person name="van Kan J.A.L."/>
            <person name="Grigoriev I.V."/>
            <person name="Debets A.J.M."/>
        </authorList>
    </citation>
    <scope>NUCLEOTIDE SEQUENCE [LARGE SCALE GENOMIC DNA]</scope>
    <source>
        <strain evidence="2 3">F11</strain>
    </source>
</reference>
<dbReference type="RefSeq" id="XP_028468894.1">
    <property type="nucleotide sequence ID" value="XM_028606553.1"/>
</dbReference>
<keyword evidence="3" id="KW-1185">Reference proteome</keyword>
<name>A0A3N2Q339_SODAK</name>
<gene>
    <name evidence="2" type="ORF">SODALDRAFT_111827</name>
</gene>